<gene>
    <name evidence="1" type="ORF">HMPREF9451_01592</name>
</gene>
<reference evidence="1 2" key="1">
    <citation type="submission" date="2012-08" db="EMBL/GenBank/DDBJ databases">
        <title>The Genome Sequence of Slackia piriformis YIT 12062.</title>
        <authorList>
            <consortium name="The Broad Institute Genome Sequencing Platform"/>
            <person name="Earl A."/>
            <person name="Ward D."/>
            <person name="Feldgarden M."/>
            <person name="Gevers D."/>
            <person name="Morotomi M."/>
            <person name="Walker B."/>
            <person name="Young S.K."/>
            <person name="Zeng Q."/>
            <person name="Gargeya S."/>
            <person name="Fitzgerald M."/>
            <person name="Haas B."/>
            <person name="Abouelleil A."/>
            <person name="Alvarado L."/>
            <person name="Arachchi H.M."/>
            <person name="Berlin A.M."/>
            <person name="Chapman S.B."/>
            <person name="Goldberg J."/>
            <person name="Griggs A."/>
            <person name="Gujja S."/>
            <person name="Hansen M."/>
            <person name="Howarth C."/>
            <person name="Imamovic A."/>
            <person name="Larimer J."/>
            <person name="McCowen C."/>
            <person name="Montmayeur A."/>
            <person name="Murphy C."/>
            <person name="Neiman D."/>
            <person name="Pearson M."/>
            <person name="Priest M."/>
            <person name="Roberts A."/>
            <person name="Saif S."/>
            <person name="Shea T."/>
            <person name="Sisk P."/>
            <person name="Sykes S."/>
            <person name="Wortman J."/>
            <person name="Nusbaum C."/>
            <person name="Birren B."/>
        </authorList>
    </citation>
    <scope>NUCLEOTIDE SEQUENCE [LARGE SCALE GENOMIC DNA]</scope>
    <source>
        <strain evidence="1 2">YIT 12062</strain>
    </source>
</reference>
<dbReference type="Proteomes" id="UP000006069">
    <property type="component" value="Unassembled WGS sequence"/>
</dbReference>
<organism evidence="1 2">
    <name type="scientific">Slackia piriformis YIT 12062</name>
    <dbReference type="NCBI Taxonomy" id="742818"/>
    <lineage>
        <taxon>Bacteria</taxon>
        <taxon>Bacillati</taxon>
        <taxon>Actinomycetota</taxon>
        <taxon>Coriobacteriia</taxon>
        <taxon>Eggerthellales</taxon>
        <taxon>Eggerthellaceae</taxon>
        <taxon>Slackia</taxon>
    </lineage>
</organism>
<evidence type="ECO:0000313" key="2">
    <source>
        <dbReference type="Proteomes" id="UP000006069"/>
    </source>
</evidence>
<proteinExistence type="predicted"/>
<dbReference type="HOGENOM" id="CLU_3367356_0_0_11"/>
<name>K0YIV7_9ACTN</name>
<dbReference type="AlphaFoldDB" id="K0YIV7"/>
<dbReference type="EMBL" id="ADMD01000009">
    <property type="protein sequence ID" value="EJZ83083.1"/>
    <property type="molecule type" value="Genomic_DNA"/>
</dbReference>
<comment type="caution">
    <text evidence="1">The sequence shown here is derived from an EMBL/GenBank/DDBJ whole genome shotgun (WGS) entry which is preliminary data.</text>
</comment>
<protein>
    <submittedName>
        <fullName evidence="1">Uncharacterized protein</fullName>
    </submittedName>
</protein>
<keyword evidence="2" id="KW-1185">Reference proteome</keyword>
<accession>K0YIV7</accession>
<dbReference type="InParanoid" id="K0YIV7"/>
<sequence length="35" mass="3994">MGKFLCTPFVRSCFILAWLVRLLKQLLSLLGTILV</sequence>
<evidence type="ECO:0000313" key="1">
    <source>
        <dbReference type="EMBL" id="EJZ83083.1"/>
    </source>
</evidence>